<dbReference type="EMBL" id="HBIX01002151">
    <property type="protein sequence ID" value="CAE0708868.1"/>
    <property type="molecule type" value="Transcribed_RNA"/>
</dbReference>
<feature type="compositionally biased region" description="Acidic residues" evidence="1">
    <location>
        <begin position="111"/>
        <end position="154"/>
    </location>
</feature>
<proteinExistence type="predicted"/>
<name>A0A7S4AA77_9STRA</name>
<feature type="compositionally biased region" description="Low complexity" evidence="1">
    <location>
        <begin position="270"/>
        <end position="282"/>
    </location>
</feature>
<reference evidence="2" key="1">
    <citation type="submission" date="2021-01" db="EMBL/GenBank/DDBJ databases">
        <authorList>
            <person name="Corre E."/>
            <person name="Pelletier E."/>
            <person name="Niang G."/>
            <person name="Scheremetjew M."/>
            <person name="Finn R."/>
            <person name="Kale V."/>
            <person name="Holt S."/>
            <person name="Cochrane G."/>
            <person name="Meng A."/>
            <person name="Brown T."/>
            <person name="Cohen L."/>
        </authorList>
    </citation>
    <scope>NUCLEOTIDE SEQUENCE</scope>
    <source>
        <strain evidence="2">10249 10 AB</strain>
    </source>
</reference>
<feature type="compositionally biased region" description="Basic residues" evidence="1">
    <location>
        <begin position="230"/>
        <end position="260"/>
    </location>
</feature>
<protein>
    <submittedName>
        <fullName evidence="2">Uncharacterized protein</fullName>
    </submittedName>
</protein>
<feature type="compositionally biased region" description="Basic residues" evidence="1">
    <location>
        <begin position="12"/>
        <end position="22"/>
    </location>
</feature>
<feature type="compositionally biased region" description="Basic and acidic residues" evidence="1">
    <location>
        <begin position="321"/>
        <end position="331"/>
    </location>
</feature>
<evidence type="ECO:0000313" key="2">
    <source>
        <dbReference type="EMBL" id="CAE0708868.1"/>
    </source>
</evidence>
<feature type="region of interest" description="Disordered" evidence="1">
    <location>
        <begin position="321"/>
        <end position="359"/>
    </location>
</feature>
<feature type="compositionally biased region" description="Low complexity" evidence="1">
    <location>
        <begin position="209"/>
        <end position="229"/>
    </location>
</feature>
<dbReference type="AlphaFoldDB" id="A0A7S4AA77"/>
<gene>
    <name evidence="2" type="ORF">PAUS00366_LOCUS1588</name>
</gene>
<feature type="region of interest" description="Disordered" evidence="1">
    <location>
        <begin position="491"/>
        <end position="510"/>
    </location>
</feature>
<feature type="compositionally biased region" description="Acidic residues" evidence="1">
    <location>
        <begin position="194"/>
        <end position="203"/>
    </location>
</feature>
<sequence>MKENGAGLKGFGKGRFRGKRHPKNDVIHQAETPNSAKERSLRASTAVSARSAARLQRVLSKAHMAAAGYDSDGEGKPPSDDAFFRANSTRRLGLDKTWSVAGFGSSSVMFYDDDSDDSDDDSSDDDSSAGSTDDDVLFVLEEDEEEDEDEDEDETKQKASDTTKKKNDTASKPSSRDRMLETNEESTSHRYESSENDDDDFNDDNSYTASHSASASSPSVPVSNGGSSPRRTKKKSGGEKKKKKSASSKKKGKKKGKERHKIVTREEPPSSLHSSKGSLGSSLGSGLGSSVGSSIASVDSSQDDDIVAIVTDDILQAREEVNITEEKDVVKPKKKKKKKKGKTKKGKKKKGKKKNNKKRAVISFVVENEDEDPFELFDKQLQEIEIFEASLIKDKLLLQKEREAMAFELESMEMRLDEEVEEVENLKYRVKELEQLVQSQKISHAGNKVDDMNQRETMKAEFQLERNELTKQLDEKTAEIEELKKNGNSKKKEGFTFFNPRNEGKSRDRLQGDLLQITAKLSEKEAKLGSTEKELETVREELIALRDKNQVDELRASLKACKEGLKTLTEKLEDEKVDNAKKLRDKDETVTFLMNELARLKKEQSIMTRR</sequence>
<feature type="compositionally biased region" description="Basic residues" evidence="1">
    <location>
        <begin position="332"/>
        <end position="359"/>
    </location>
</feature>
<organism evidence="2">
    <name type="scientific">Pseudo-nitzschia australis</name>
    <dbReference type="NCBI Taxonomy" id="44445"/>
    <lineage>
        <taxon>Eukaryota</taxon>
        <taxon>Sar</taxon>
        <taxon>Stramenopiles</taxon>
        <taxon>Ochrophyta</taxon>
        <taxon>Bacillariophyta</taxon>
        <taxon>Bacillariophyceae</taxon>
        <taxon>Bacillariophycidae</taxon>
        <taxon>Bacillariales</taxon>
        <taxon>Bacillariaceae</taxon>
        <taxon>Pseudo-nitzschia</taxon>
    </lineage>
</organism>
<feature type="compositionally biased region" description="Low complexity" evidence="1">
    <location>
        <begin position="290"/>
        <end position="300"/>
    </location>
</feature>
<feature type="compositionally biased region" description="Basic and acidic residues" evidence="1">
    <location>
        <begin position="73"/>
        <end position="83"/>
    </location>
</feature>
<evidence type="ECO:0000256" key="1">
    <source>
        <dbReference type="SAM" id="MobiDB-lite"/>
    </source>
</evidence>
<feature type="region of interest" description="Disordered" evidence="1">
    <location>
        <begin position="106"/>
        <end position="300"/>
    </location>
</feature>
<feature type="region of interest" description="Disordered" evidence="1">
    <location>
        <begin position="1"/>
        <end position="47"/>
    </location>
</feature>
<accession>A0A7S4AA77</accession>
<feature type="region of interest" description="Disordered" evidence="1">
    <location>
        <begin position="62"/>
        <end position="84"/>
    </location>
</feature>
<feature type="compositionally biased region" description="Basic and acidic residues" evidence="1">
    <location>
        <begin position="155"/>
        <end position="193"/>
    </location>
</feature>